<dbReference type="Proteomes" id="UP000017559">
    <property type="component" value="Unassembled WGS sequence"/>
</dbReference>
<evidence type="ECO:0000313" key="2">
    <source>
        <dbReference type="Proteomes" id="UP000017559"/>
    </source>
</evidence>
<reference evidence="1 2" key="1">
    <citation type="journal article" date="2014" name="BMC Genomics">
        <title>Genome and secretome analysis of the hemibiotrophic fungal pathogen, Moniliophthora roreri, which causes frosty pod rot disease of cacao: mechanisms of the biotrophic and necrotrophic phases.</title>
        <authorList>
            <person name="Meinhardt L.W."/>
            <person name="Costa G.G.L."/>
            <person name="Thomazella D.P.T."/>
            <person name="Teixeira P.J.P.L."/>
            <person name="Carazzolle M.F."/>
            <person name="Schuster S.C."/>
            <person name="Carlson J.E."/>
            <person name="Guiltinan M.J."/>
            <person name="Mieczkowski P."/>
            <person name="Farmer A."/>
            <person name="Ramaraj T."/>
            <person name="Crozier J."/>
            <person name="Davis R.E."/>
            <person name="Shao J."/>
            <person name="Melnick R.L."/>
            <person name="Pereira G.A.G."/>
            <person name="Bailey B.A."/>
        </authorList>
    </citation>
    <scope>NUCLEOTIDE SEQUENCE [LARGE SCALE GENOMIC DNA]</scope>
    <source>
        <strain evidence="1 2">MCA 2997</strain>
    </source>
</reference>
<dbReference type="HOGENOM" id="CLU_2177056_0_0_1"/>
<accession>V2WV60</accession>
<dbReference type="EMBL" id="AWSO01001297">
    <property type="protein sequence ID" value="ESK84436.1"/>
    <property type="molecule type" value="Genomic_DNA"/>
</dbReference>
<gene>
    <name evidence="1" type="ORF">Moror_6225</name>
</gene>
<feature type="non-terminal residue" evidence="1">
    <location>
        <position position="1"/>
    </location>
</feature>
<name>V2WV60_MONRO</name>
<keyword evidence="2" id="KW-1185">Reference proteome</keyword>
<proteinExistence type="predicted"/>
<comment type="caution">
    <text evidence="1">The sequence shown here is derived from an EMBL/GenBank/DDBJ whole genome shotgun (WGS) entry which is preliminary data.</text>
</comment>
<protein>
    <submittedName>
        <fullName evidence="1">Uncharacterized protein</fullName>
    </submittedName>
</protein>
<evidence type="ECO:0000313" key="1">
    <source>
        <dbReference type="EMBL" id="ESK84436.1"/>
    </source>
</evidence>
<organism evidence="1 2">
    <name type="scientific">Moniliophthora roreri (strain MCA 2997)</name>
    <name type="common">Cocoa frosty pod rot fungus</name>
    <name type="synonym">Crinipellis roreri</name>
    <dbReference type="NCBI Taxonomy" id="1381753"/>
    <lineage>
        <taxon>Eukaryota</taxon>
        <taxon>Fungi</taxon>
        <taxon>Dikarya</taxon>
        <taxon>Basidiomycota</taxon>
        <taxon>Agaricomycotina</taxon>
        <taxon>Agaricomycetes</taxon>
        <taxon>Agaricomycetidae</taxon>
        <taxon>Agaricales</taxon>
        <taxon>Marasmiineae</taxon>
        <taxon>Marasmiaceae</taxon>
        <taxon>Moniliophthora</taxon>
    </lineage>
</organism>
<dbReference type="KEGG" id="mrr:Moror_6225"/>
<sequence>SFRKPHVFLFELCMKVFISHRSSVYRNRSRRRHSNLEDRFPICALEGTCQDVKITSIPMVDSASRYGDQSPSFIASHRTFEQCERRGLEALLVKPIVTIIGGNCKRSNVV</sequence>
<dbReference type="AlphaFoldDB" id="V2WV60"/>